<gene>
    <name evidence="2" type="ORF">IQ13_1147</name>
</gene>
<dbReference type="SMART" id="SM01321">
    <property type="entry name" value="Y1_Tnp"/>
    <property type="match status" value="1"/>
</dbReference>
<dbReference type="GO" id="GO:0003677">
    <property type="term" value="F:DNA binding"/>
    <property type="evidence" value="ECO:0007669"/>
    <property type="project" value="InterPro"/>
</dbReference>
<dbReference type="GO" id="GO:0004803">
    <property type="term" value="F:transposase activity"/>
    <property type="evidence" value="ECO:0007669"/>
    <property type="project" value="InterPro"/>
</dbReference>
<dbReference type="Gene3D" id="3.30.70.1290">
    <property type="entry name" value="Transposase IS200-like"/>
    <property type="match status" value="1"/>
</dbReference>
<sequence length="190" mass="22749">MSASQQEITPGEFFHIYNRAIGNEVLFHTDADYDHWFQLIKKFLLPVCEIHAYCILPNHYHLLVRIQDHTASADFSKKMSDAANAFVKWKNLKYGRKGGLFMTPYKRKLLQNEEYLIWCLWYIHRNPFHHQYAEDWNSWRYSSYQAYIIDKPTLVTKAFFLELFGGKEKFIRHHMVQGEEIEIIKKVALE</sequence>
<dbReference type="PANTHER" id="PTHR34322:SF2">
    <property type="entry name" value="TRANSPOSASE IS200-LIKE DOMAIN-CONTAINING PROTEIN"/>
    <property type="match status" value="1"/>
</dbReference>
<dbReference type="PANTHER" id="PTHR34322">
    <property type="entry name" value="TRANSPOSASE, Y1_TNP DOMAIN-CONTAINING"/>
    <property type="match status" value="1"/>
</dbReference>
<dbReference type="OrthoDB" id="9788881at2"/>
<dbReference type="GO" id="GO:0006313">
    <property type="term" value="P:DNA transposition"/>
    <property type="evidence" value="ECO:0007669"/>
    <property type="project" value="InterPro"/>
</dbReference>
<feature type="domain" description="Transposase IS200-like" evidence="1">
    <location>
        <begin position="9"/>
        <end position="126"/>
    </location>
</feature>
<dbReference type="Proteomes" id="UP000316167">
    <property type="component" value="Unassembled WGS sequence"/>
</dbReference>
<evidence type="ECO:0000259" key="1">
    <source>
        <dbReference type="SMART" id="SM01321"/>
    </source>
</evidence>
<organism evidence="2 3">
    <name type="scientific">Lacibacter cauensis</name>
    <dbReference type="NCBI Taxonomy" id="510947"/>
    <lineage>
        <taxon>Bacteria</taxon>
        <taxon>Pseudomonadati</taxon>
        <taxon>Bacteroidota</taxon>
        <taxon>Chitinophagia</taxon>
        <taxon>Chitinophagales</taxon>
        <taxon>Chitinophagaceae</taxon>
        <taxon>Lacibacter</taxon>
    </lineage>
</organism>
<keyword evidence="3" id="KW-1185">Reference proteome</keyword>
<comment type="caution">
    <text evidence="2">The sequence shown here is derived from an EMBL/GenBank/DDBJ whole genome shotgun (WGS) entry which is preliminary data.</text>
</comment>
<reference evidence="2 3" key="1">
    <citation type="journal article" date="2015" name="Stand. Genomic Sci.">
        <title>Genomic Encyclopedia of Bacterial and Archaeal Type Strains, Phase III: the genomes of soil and plant-associated and newly described type strains.</title>
        <authorList>
            <person name="Whitman W.B."/>
            <person name="Woyke T."/>
            <person name="Klenk H.P."/>
            <person name="Zhou Y."/>
            <person name="Lilburn T.G."/>
            <person name="Beck B.J."/>
            <person name="De Vos P."/>
            <person name="Vandamme P."/>
            <person name="Eisen J.A."/>
            <person name="Garrity G."/>
            <person name="Hugenholtz P."/>
            <person name="Kyrpides N.C."/>
        </authorList>
    </citation>
    <scope>NUCLEOTIDE SEQUENCE [LARGE SCALE GENOMIC DNA]</scope>
    <source>
        <strain evidence="2 3">CGMCC 1.7271</strain>
    </source>
</reference>
<proteinExistence type="predicted"/>
<dbReference type="SUPFAM" id="SSF143422">
    <property type="entry name" value="Transposase IS200-like"/>
    <property type="match status" value="1"/>
</dbReference>
<dbReference type="InterPro" id="IPR036515">
    <property type="entry name" value="Transposase_17_sf"/>
</dbReference>
<evidence type="ECO:0000313" key="2">
    <source>
        <dbReference type="EMBL" id="TWI83041.1"/>
    </source>
</evidence>
<dbReference type="AlphaFoldDB" id="A0A562SP13"/>
<dbReference type="EMBL" id="VLLE01000003">
    <property type="protein sequence ID" value="TWI83041.1"/>
    <property type="molecule type" value="Genomic_DNA"/>
</dbReference>
<protein>
    <recommendedName>
        <fullName evidence="1">Transposase IS200-like domain-containing protein</fullName>
    </recommendedName>
</protein>
<dbReference type="InterPro" id="IPR002686">
    <property type="entry name" value="Transposase_17"/>
</dbReference>
<accession>A0A562SP13</accession>
<name>A0A562SP13_9BACT</name>
<dbReference type="RefSeq" id="WP_144885128.1">
    <property type="nucleotide sequence ID" value="NZ_VLLE01000003.1"/>
</dbReference>
<evidence type="ECO:0000313" key="3">
    <source>
        <dbReference type="Proteomes" id="UP000316167"/>
    </source>
</evidence>